<organism evidence="1">
    <name type="scientific">uncultured bacterium esnapd14</name>
    <dbReference type="NCBI Taxonomy" id="1366594"/>
    <lineage>
        <taxon>Bacteria</taxon>
        <taxon>environmental samples</taxon>
    </lineage>
</organism>
<name>S5UCS4_9BACT</name>
<reference evidence="1" key="1">
    <citation type="journal article" date="2013" name="Proc. Natl. Acad. Sci. U.S.A.">
        <title>Mapping gene clusters within arrayed metagenomic libraries to expand the structural diversity of biomedically relevant natural products.</title>
        <authorList>
            <person name="Owen J.G."/>
            <person name="Reddy B.V."/>
            <person name="Ternei M.A."/>
            <person name="Charlop-Powers Z."/>
            <person name="Calle P.Y."/>
            <person name="Kim J.H."/>
            <person name="Brady S.F."/>
        </authorList>
    </citation>
    <scope>NUCLEOTIDE SEQUENCE</scope>
</reference>
<dbReference type="AlphaFoldDB" id="S5UCS4"/>
<dbReference type="EMBL" id="KF264553">
    <property type="protein sequence ID" value="AGS49722.1"/>
    <property type="molecule type" value="Genomic_DNA"/>
</dbReference>
<protein>
    <submittedName>
        <fullName evidence="1">Uncharacterized protein</fullName>
    </submittedName>
</protein>
<evidence type="ECO:0000313" key="1">
    <source>
        <dbReference type="EMBL" id="AGS49722.1"/>
    </source>
</evidence>
<accession>S5UCS4</accession>
<proteinExistence type="predicted"/>
<sequence>MAATKMEVAMTHYTRQWSAICAAGSAGVILTILTMLAVVTPAHAAATGGSPAGMQSVARAEESAALAPRCGWMPSANEPFRGDFVVGGARIRTGPSTLCTIKGLGYPGQGATYRCATISDDGWDWFYLTNVSTGVVGWVRRDPAPKRLPT</sequence>